<dbReference type="AlphaFoldDB" id="A0A7S2XT65"/>
<evidence type="ECO:0008006" key="3">
    <source>
        <dbReference type="Google" id="ProtNLM"/>
    </source>
</evidence>
<feature type="signal peptide" evidence="1">
    <location>
        <begin position="1"/>
        <end position="17"/>
    </location>
</feature>
<gene>
    <name evidence="2" type="ORF">ASEP1449_LOCUS12760</name>
</gene>
<sequence length="311" mass="34902">MKIFLSLFLTTVVSVSSTNVLETYHAFMDTMSQGVVDIKGAPWELLADNFVSSVGTSTKEEYYSWTKSTAGFFHHDYLLGREWLEDDGATGYMFLHKYIKAPNADGSQVCHFHDLCLQKVTANEQGQLASYELFQDMSDLLACITSTKEAPVVPKKKLIATERLPKTLEVYHAFQDSHFLGDTLDEETFAKIPYDLMAEDVVTTSGSGPSAFLTEGRDNYKNVLHSMMMDGGALIHYDYLSEWVDPANEKMAYLFISVYAVVNGCHHHDFALHKVTVNDEGQIQTLEMIQNAAPWFACLAIVTENNLTDEL</sequence>
<organism evidence="2">
    <name type="scientific">Attheya septentrionalis</name>
    <dbReference type="NCBI Taxonomy" id="420275"/>
    <lineage>
        <taxon>Eukaryota</taxon>
        <taxon>Sar</taxon>
        <taxon>Stramenopiles</taxon>
        <taxon>Ochrophyta</taxon>
        <taxon>Bacillariophyta</taxon>
        <taxon>Coscinodiscophyceae</taxon>
        <taxon>Chaetocerotophycidae</taxon>
        <taxon>Chaetocerotales</taxon>
        <taxon>Attheyaceae</taxon>
        <taxon>Attheya</taxon>
    </lineage>
</organism>
<evidence type="ECO:0000256" key="1">
    <source>
        <dbReference type="SAM" id="SignalP"/>
    </source>
</evidence>
<keyword evidence="1" id="KW-0732">Signal</keyword>
<feature type="chain" id="PRO_5031226215" description="SnoaL-like domain-containing protein" evidence="1">
    <location>
        <begin position="18"/>
        <end position="311"/>
    </location>
</feature>
<accession>A0A7S2XT65</accession>
<protein>
    <recommendedName>
        <fullName evidence="3">SnoaL-like domain-containing protein</fullName>
    </recommendedName>
</protein>
<dbReference type="EMBL" id="HBHQ01019014">
    <property type="protein sequence ID" value="CAD9820927.1"/>
    <property type="molecule type" value="Transcribed_RNA"/>
</dbReference>
<reference evidence="2" key="1">
    <citation type="submission" date="2021-01" db="EMBL/GenBank/DDBJ databases">
        <authorList>
            <person name="Corre E."/>
            <person name="Pelletier E."/>
            <person name="Niang G."/>
            <person name="Scheremetjew M."/>
            <person name="Finn R."/>
            <person name="Kale V."/>
            <person name="Holt S."/>
            <person name="Cochrane G."/>
            <person name="Meng A."/>
            <person name="Brown T."/>
            <person name="Cohen L."/>
        </authorList>
    </citation>
    <scope>NUCLEOTIDE SEQUENCE</scope>
    <source>
        <strain evidence="2">CCMP2084</strain>
    </source>
</reference>
<evidence type="ECO:0000313" key="2">
    <source>
        <dbReference type="EMBL" id="CAD9820927.1"/>
    </source>
</evidence>
<name>A0A7S2XT65_9STRA</name>
<proteinExistence type="predicted"/>